<reference evidence="2" key="1">
    <citation type="submission" date="2020-08" db="EMBL/GenBank/DDBJ databases">
        <title>Multicomponent nature underlies the extraordinary mechanical properties of spider dragline silk.</title>
        <authorList>
            <person name="Kono N."/>
            <person name="Nakamura H."/>
            <person name="Mori M."/>
            <person name="Yoshida Y."/>
            <person name="Ohtoshi R."/>
            <person name="Malay A.D."/>
            <person name="Moran D.A.P."/>
            <person name="Tomita M."/>
            <person name="Numata K."/>
            <person name="Arakawa K."/>
        </authorList>
    </citation>
    <scope>NUCLEOTIDE SEQUENCE</scope>
</reference>
<protein>
    <recommendedName>
        <fullName evidence="4">Secreted protein</fullName>
    </recommendedName>
</protein>
<dbReference type="AlphaFoldDB" id="A0A8X6PBF5"/>
<dbReference type="EMBL" id="BMAW01019133">
    <property type="protein sequence ID" value="GFT61821.1"/>
    <property type="molecule type" value="Genomic_DNA"/>
</dbReference>
<comment type="caution">
    <text evidence="2">The sequence shown here is derived from an EMBL/GenBank/DDBJ whole genome shotgun (WGS) entry which is preliminary data.</text>
</comment>
<evidence type="ECO:0000313" key="3">
    <source>
        <dbReference type="Proteomes" id="UP000887013"/>
    </source>
</evidence>
<evidence type="ECO:0008006" key="4">
    <source>
        <dbReference type="Google" id="ProtNLM"/>
    </source>
</evidence>
<evidence type="ECO:0000313" key="2">
    <source>
        <dbReference type="EMBL" id="GFT61821.1"/>
    </source>
</evidence>
<name>A0A8X6PBF5_NEPPI</name>
<sequence length="104" mass="11753">MVARLQFLVVQITVTVLHSITVFAAMSSSCSSSNGPLVFLLRHRVVYSLPPCSDNPFLKREGRYHANTTVFCKRTENLCSELRYLLSVSAICCRKHKSYGDVPW</sequence>
<keyword evidence="3" id="KW-1185">Reference proteome</keyword>
<keyword evidence="1" id="KW-0732">Signal</keyword>
<dbReference type="PROSITE" id="PS51257">
    <property type="entry name" value="PROKAR_LIPOPROTEIN"/>
    <property type="match status" value="1"/>
</dbReference>
<evidence type="ECO:0000256" key="1">
    <source>
        <dbReference type="SAM" id="SignalP"/>
    </source>
</evidence>
<dbReference type="Proteomes" id="UP000887013">
    <property type="component" value="Unassembled WGS sequence"/>
</dbReference>
<gene>
    <name evidence="2" type="ORF">NPIL_583081</name>
</gene>
<accession>A0A8X6PBF5</accession>
<feature type="chain" id="PRO_5036494283" description="Secreted protein" evidence="1">
    <location>
        <begin position="20"/>
        <end position="104"/>
    </location>
</feature>
<proteinExistence type="predicted"/>
<feature type="signal peptide" evidence="1">
    <location>
        <begin position="1"/>
        <end position="19"/>
    </location>
</feature>
<organism evidence="2 3">
    <name type="scientific">Nephila pilipes</name>
    <name type="common">Giant wood spider</name>
    <name type="synonym">Nephila maculata</name>
    <dbReference type="NCBI Taxonomy" id="299642"/>
    <lineage>
        <taxon>Eukaryota</taxon>
        <taxon>Metazoa</taxon>
        <taxon>Ecdysozoa</taxon>
        <taxon>Arthropoda</taxon>
        <taxon>Chelicerata</taxon>
        <taxon>Arachnida</taxon>
        <taxon>Araneae</taxon>
        <taxon>Araneomorphae</taxon>
        <taxon>Entelegynae</taxon>
        <taxon>Araneoidea</taxon>
        <taxon>Nephilidae</taxon>
        <taxon>Nephila</taxon>
    </lineage>
</organism>